<keyword evidence="3 10" id="KW-1134">Transmembrane beta strand</keyword>
<reference evidence="15 16" key="1">
    <citation type="submission" date="2016-10" db="EMBL/GenBank/DDBJ databases">
        <authorList>
            <person name="de Groot N.N."/>
        </authorList>
    </citation>
    <scope>NUCLEOTIDE SEQUENCE [LARGE SCALE GENOMIC DNA]</scope>
    <source>
        <strain evidence="15 16">DSM 19938</strain>
    </source>
</reference>
<evidence type="ECO:0000256" key="3">
    <source>
        <dbReference type="ARBA" id="ARBA00022452"/>
    </source>
</evidence>
<evidence type="ECO:0000256" key="12">
    <source>
        <dbReference type="SAM" id="SignalP"/>
    </source>
</evidence>
<evidence type="ECO:0000256" key="1">
    <source>
        <dbReference type="ARBA" id="ARBA00004571"/>
    </source>
</evidence>
<proteinExistence type="inferred from homology"/>
<dbReference type="Proteomes" id="UP000199532">
    <property type="component" value="Unassembled WGS sequence"/>
</dbReference>
<evidence type="ECO:0000256" key="2">
    <source>
        <dbReference type="ARBA" id="ARBA00022448"/>
    </source>
</evidence>
<feature type="chain" id="PRO_5011754494" evidence="12">
    <location>
        <begin position="22"/>
        <end position="641"/>
    </location>
</feature>
<accession>A0A1H6WHR3</accession>
<dbReference type="AlphaFoldDB" id="A0A1H6WHR3"/>
<dbReference type="GO" id="GO:0009279">
    <property type="term" value="C:cell outer membrane"/>
    <property type="evidence" value="ECO:0007669"/>
    <property type="project" value="UniProtKB-SubCell"/>
</dbReference>
<keyword evidence="9 10" id="KW-0998">Cell outer membrane</keyword>
<keyword evidence="5 12" id="KW-0732">Signal</keyword>
<comment type="subcellular location">
    <subcellularLocation>
        <location evidence="1 10">Cell outer membrane</location>
        <topology evidence="1 10">Multi-pass membrane protein</topology>
    </subcellularLocation>
</comment>
<dbReference type="InterPro" id="IPR037066">
    <property type="entry name" value="Plug_dom_sf"/>
</dbReference>
<keyword evidence="4 10" id="KW-0812">Transmembrane</keyword>
<evidence type="ECO:0000256" key="5">
    <source>
        <dbReference type="ARBA" id="ARBA00022729"/>
    </source>
</evidence>
<evidence type="ECO:0000259" key="14">
    <source>
        <dbReference type="Pfam" id="PF07715"/>
    </source>
</evidence>
<organism evidence="15 16">
    <name type="scientific">Dyadobacter koreensis</name>
    <dbReference type="NCBI Taxonomy" id="408657"/>
    <lineage>
        <taxon>Bacteria</taxon>
        <taxon>Pseudomonadati</taxon>
        <taxon>Bacteroidota</taxon>
        <taxon>Cytophagia</taxon>
        <taxon>Cytophagales</taxon>
        <taxon>Spirosomataceae</taxon>
        <taxon>Dyadobacter</taxon>
    </lineage>
</organism>
<evidence type="ECO:0000256" key="10">
    <source>
        <dbReference type="PROSITE-ProRule" id="PRU01360"/>
    </source>
</evidence>
<evidence type="ECO:0000313" key="15">
    <source>
        <dbReference type="EMBL" id="SEJ14734.1"/>
    </source>
</evidence>
<evidence type="ECO:0000256" key="11">
    <source>
        <dbReference type="RuleBase" id="RU003357"/>
    </source>
</evidence>
<dbReference type="Pfam" id="PF00593">
    <property type="entry name" value="TonB_dep_Rec_b-barrel"/>
    <property type="match status" value="1"/>
</dbReference>
<dbReference type="InterPro" id="IPR036942">
    <property type="entry name" value="Beta-barrel_TonB_sf"/>
</dbReference>
<dbReference type="STRING" id="408657.SAMN04487995_3465"/>
<feature type="domain" description="TonB-dependent receptor-like beta-barrel" evidence="13">
    <location>
        <begin position="191"/>
        <end position="611"/>
    </location>
</feature>
<dbReference type="InterPro" id="IPR039426">
    <property type="entry name" value="TonB-dep_rcpt-like"/>
</dbReference>
<keyword evidence="7 10" id="KW-0472">Membrane</keyword>
<dbReference type="PROSITE" id="PS52016">
    <property type="entry name" value="TONB_DEPENDENT_REC_3"/>
    <property type="match status" value="1"/>
</dbReference>
<dbReference type="SUPFAM" id="SSF56935">
    <property type="entry name" value="Porins"/>
    <property type="match status" value="1"/>
</dbReference>
<dbReference type="GO" id="GO:0044718">
    <property type="term" value="P:siderophore transmembrane transport"/>
    <property type="evidence" value="ECO:0007669"/>
    <property type="project" value="TreeGrafter"/>
</dbReference>
<dbReference type="Gene3D" id="2.170.130.10">
    <property type="entry name" value="TonB-dependent receptor, plug domain"/>
    <property type="match status" value="1"/>
</dbReference>
<evidence type="ECO:0000256" key="6">
    <source>
        <dbReference type="ARBA" id="ARBA00023077"/>
    </source>
</evidence>
<keyword evidence="6 11" id="KW-0798">TonB box</keyword>
<keyword evidence="8" id="KW-0675">Receptor</keyword>
<dbReference type="RefSeq" id="WP_229209659.1">
    <property type="nucleotide sequence ID" value="NZ_FNXY01000005.1"/>
</dbReference>
<dbReference type="Gene3D" id="2.40.170.20">
    <property type="entry name" value="TonB-dependent receptor, beta-barrel domain"/>
    <property type="match status" value="1"/>
</dbReference>
<evidence type="ECO:0000256" key="9">
    <source>
        <dbReference type="ARBA" id="ARBA00023237"/>
    </source>
</evidence>
<protein>
    <submittedName>
        <fullName evidence="15">Iron complex outermembrane recepter protein</fullName>
    </submittedName>
</protein>
<evidence type="ECO:0000313" key="16">
    <source>
        <dbReference type="Proteomes" id="UP000199532"/>
    </source>
</evidence>
<dbReference type="GO" id="GO:0015344">
    <property type="term" value="F:siderophore uptake transmembrane transporter activity"/>
    <property type="evidence" value="ECO:0007669"/>
    <property type="project" value="TreeGrafter"/>
</dbReference>
<feature type="domain" description="TonB-dependent receptor plug" evidence="14">
    <location>
        <begin position="51"/>
        <end position="149"/>
    </location>
</feature>
<evidence type="ECO:0000259" key="13">
    <source>
        <dbReference type="Pfam" id="PF00593"/>
    </source>
</evidence>
<dbReference type="InterPro" id="IPR000531">
    <property type="entry name" value="Beta-barrel_TonB"/>
</dbReference>
<gene>
    <name evidence="15" type="ORF">SAMN04487995_3465</name>
</gene>
<evidence type="ECO:0000256" key="8">
    <source>
        <dbReference type="ARBA" id="ARBA00023170"/>
    </source>
</evidence>
<dbReference type="Pfam" id="PF07715">
    <property type="entry name" value="Plug"/>
    <property type="match status" value="1"/>
</dbReference>
<feature type="signal peptide" evidence="12">
    <location>
        <begin position="1"/>
        <end position="21"/>
    </location>
</feature>
<dbReference type="EMBL" id="FNXY01000005">
    <property type="protein sequence ID" value="SEJ14734.1"/>
    <property type="molecule type" value="Genomic_DNA"/>
</dbReference>
<evidence type="ECO:0000256" key="4">
    <source>
        <dbReference type="ARBA" id="ARBA00022692"/>
    </source>
</evidence>
<keyword evidence="2 10" id="KW-0813">Transport</keyword>
<keyword evidence="16" id="KW-1185">Reference proteome</keyword>
<name>A0A1H6WHR3_9BACT</name>
<comment type="similarity">
    <text evidence="10 11">Belongs to the TonB-dependent receptor family.</text>
</comment>
<dbReference type="PANTHER" id="PTHR30069:SF29">
    <property type="entry name" value="HEMOGLOBIN AND HEMOGLOBIN-HAPTOGLOBIN-BINDING PROTEIN 1-RELATED"/>
    <property type="match status" value="1"/>
</dbReference>
<evidence type="ECO:0000256" key="7">
    <source>
        <dbReference type="ARBA" id="ARBA00023136"/>
    </source>
</evidence>
<dbReference type="InterPro" id="IPR012910">
    <property type="entry name" value="Plug_dom"/>
</dbReference>
<dbReference type="PANTHER" id="PTHR30069">
    <property type="entry name" value="TONB-DEPENDENT OUTER MEMBRANE RECEPTOR"/>
    <property type="match status" value="1"/>
</dbReference>
<sequence>MLNRQVFRRLFLPALTLLAVAENCVAQKDSIFLSPVTVFGFVPERFMSGLKVQKIDSVTIEQFRFRNIADLLSLNTPVIFKNYGPGQLSTVAFRGTASNHTAVLWNGLNINLPTLGQTDFSTIPVAGFDQLSVQYGSSASIVGTDAVGGSILLSSSKPEAGLQVMIGRQQESFRNSQTQATIKFGTRLNSTWNFSGKTAAYDGNMNNRYRHPERNGEAISPSTTFQKGLVQDLFFSNNKHELSAHVWLTDNKLTNNPENLAGRQMTRIKSYRTMLRYEIEGWTVRTSWIRDIIDYAIGDYSTLDHAVTDRYGIRGERTFEWKVGKSGSTIQMQTGSEFTHYKTQVENYERPVITENRGDFFILTRWQTTSRLLISANLRQALVTGYNPPFTPSLGAEYRLIQNLPYSIKLKGSVGRSYRVPTLNERYWKDLGNPNIKPENGFNKEAGAEAGYVLNKIHSFTANLTAYHNRIDNWTYWNPTNNFRVENLQMVIARGAEMQFGWKGNWEYWKFGGMLNYALTSTSQEKTFDAYASDIVGKQLPHIPLHTGNVTMFMQYKNFRLTNQLQIISKRYTTADHSQSVPAYMLENLIIETNFNRPHFRASLQGRVNNVSNTFYQTINGNPMPGRSFAVSLLLSAKTIR</sequence>